<dbReference type="InterPro" id="IPR023796">
    <property type="entry name" value="Serpin_dom"/>
</dbReference>
<dbReference type="InterPro" id="IPR023795">
    <property type="entry name" value="Serpin_CS"/>
</dbReference>
<dbReference type="InterPro" id="IPR036186">
    <property type="entry name" value="Serpin_sf"/>
</dbReference>
<evidence type="ECO:0000256" key="2">
    <source>
        <dbReference type="SAM" id="MobiDB-lite"/>
    </source>
</evidence>
<dbReference type="InterPro" id="IPR042185">
    <property type="entry name" value="Serpin_sf_2"/>
</dbReference>
<accession>A0ABU6S5E3</accession>
<dbReference type="PANTHER" id="PTHR11461:SF211">
    <property type="entry name" value="GH10112P-RELATED"/>
    <property type="match status" value="1"/>
</dbReference>
<evidence type="ECO:0000259" key="3">
    <source>
        <dbReference type="Pfam" id="PF00079"/>
    </source>
</evidence>
<comment type="similarity">
    <text evidence="1">Belongs to the serpin family.</text>
</comment>
<dbReference type="SUPFAM" id="SSF56574">
    <property type="entry name" value="Serpins"/>
    <property type="match status" value="1"/>
</dbReference>
<proteinExistence type="inferred from homology"/>
<organism evidence="4 5">
    <name type="scientific">Stylosanthes scabra</name>
    <dbReference type="NCBI Taxonomy" id="79078"/>
    <lineage>
        <taxon>Eukaryota</taxon>
        <taxon>Viridiplantae</taxon>
        <taxon>Streptophyta</taxon>
        <taxon>Embryophyta</taxon>
        <taxon>Tracheophyta</taxon>
        <taxon>Spermatophyta</taxon>
        <taxon>Magnoliopsida</taxon>
        <taxon>eudicotyledons</taxon>
        <taxon>Gunneridae</taxon>
        <taxon>Pentapetalae</taxon>
        <taxon>rosids</taxon>
        <taxon>fabids</taxon>
        <taxon>Fabales</taxon>
        <taxon>Fabaceae</taxon>
        <taxon>Papilionoideae</taxon>
        <taxon>50 kb inversion clade</taxon>
        <taxon>dalbergioids sensu lato</taxon>
        <taxon>Dalbergieae</taxon>
        <taxon>Pterocarpus clade</taxon>
        <taxon>Stylosanthes</taxon>
    </lineage>
</organism>
<feature type="domain" description="Serpin" evidence="3">
    <location>
        <begin position="149"/>
        <end position="210"/>
    </location>
</feature>
<evidence type="ECO:0000313" key="5">
    <source>
        <dbReference type="Proteomes" id="UP001341840"/>
    </source>
</evidence>
<comment type="caution">
    <text evidence="4">The sequence shown here is derived from an EMBL/GenBank/DDBJ whole genome shotgun (WGS) entry which is preliminary data.</text>
</comment>
<dbReference type="InterPro" id="IPR000215">
    <property type="entry name" value="Serpin_fam"/>
</dbReference>
<evidence type="ECO:0000256" key="1">
    <source>
        <dbReference type="ARBA" id="ARBA00009500"/>
    </source>
</evidence>
<dbReference type="PROSITE" id="PS00284">
    <property type="entry name" value="SERPIN"/>
    <property type="match status" value="1"/>
</dbReference>
<keyword evidence="5" id="KW-1185">Reference proteome</keyword>
<reference evidence="4 5" key="1">
    <citation type="journal article" date="2023" name="Plants (Basel)">
        <title>Bridging the Gap: Combining Genomics and Transcriptomics Approaches to Understand Stylosanthes scabra, an Orphan Legume from the Brazilian Caatinga.</title>
        <authorList>
            <person name="Ferreira-Neto J.R.C."/>
            <person name="da Silva M.D."/>
            <person name="Binneck E."/>
            <person name="de Melo N.F."/>
            <person name="da Silva R.H."/>
            <person name="de Melo A.L.T.M."/>
            <person name="Pandolfi V."/>
            <person name="Bustamante F.O."/>
            <person name="Brasileiro-Vidal A.C."/>
            <person name="Benko-Iseppon A.M."/>
        </authorList>
    </citation>
    <scope>NUCLEOTIDE SEQUENCE [LARGE SCALE GENOMIC DNA]</scope>
    <source>
        <tissue evidence="4">Leaves</tissue>
    </source>
</reference>
<dbReference type="EMBL" id="JASCZI010060433">
    <property type="protein sequence ID" value="MED6131255.1"/>
    <property type="molecule type" value="Genomic_DNA"/>
</dbReference>
<dbReference type="PANTHER" id="PTHR11461">
    <property type="entry name" value="SERINE PROTEASE INHIBITOR, SERPIN"/>
    <property type="match status" value="1"/>
</dbReference>
<dbReference type="InterPro" id="IPR042178">
    <property type="entry name" value="Serpin_sf_1"/>
</dbReference>
<name>A0ABU6S5E3_9FABA</name>
<sequence length="213" mass="23537">MHAAWGAGTSKPNSPTPPAKWPTRPATGEVACMQVEVAKEINSWAERETQGLINNIIDPLSIEMKNIIMANALYFKGLLWEPSDSFKKTKTVDGEFHLIDGGGSVKVPFMKRSPNVWAIAIAHQGFKVLTLRYMNAIQDVLKKQCVPNLNLLKEGTKAAATGRMMIHTMAGRGGKKKEPPMEFIADHPFLFMIREQITGTTLFIGQVLNPLHA</sequence>
<evidence type="ECO:0000313" key="4">
    <source>
        <dbReference type="EMBL" id="MED6131255.1"/>
    </source>
</evidence>
<feature type="region of interest" description="Disordered" evidence="2">
    <location>
        <begin position="1"/>
        <end position="24"/>
    </location>
</feature>
<dbReference type="Gene3D" id="3.30.497.10">
    <property type="entry name" value="Antithrombin, subunit I, domain 2"/>
    <property type="match status" value="1"/>
</dbReference>
<feature type="domain" description="Serpin" evidence="3">
    <location>
        <begin position="37"/>
        <end position="135"/>
    </location>
</feature>
<gene>
    <name evidence="4" type="ORF">PIB30_008295</name>
</gene>
<dbReference type="Pfam" id="PF00079">
    <property type="entry name" value="Serpin"/>
    <property type="match status" value="2"/>
</dbReference>
<dbReference type="Proteomes" id="UP001341840">
    <property type="component" value="Unassembled WGS sequence"/>
</dbReference>
<dbReference type="Gene3D" id="2.30.39.10">
    <property type="entry name" value="Alpha-1-antitrypsin, domain 1"/>
    <property type="match status" value="2"/>
</dbReference>
<protein>
    <recommendedName>
        <fullName evidence="3">Serpin domain-containing protein</fullName>
    </recommendedName>
</protein>